<dbReference type="OrthoDB" id="2309723at2759"/>
<dbReference type="InterPro" id="IPR004046">
    <property type="entry name" value="GST_C"/>
</dbReference>
<evidence type="ECO:0000313" key="5">
    <source>
        <dbReference type="RefSeq" id="XP_018333399.1"/>
    </source>
</evidence>
<dbReference type="Gene3D" id="3.40.30.10">
    <property type="entry name" value="Glutaredoxin"/>
    <property type="match status" value="1"/>
</dbReference>
<dbReference type="SFLD" id="SFLDS00019">
    <property type="entry name" value="Glutathione_Transferase_(cytos"/>
    <property type="match status" value="1"/>
</dbReference>
<evidence type="ECO:0000313" key="4">
    <source>
        <dbReference type="Proteomes" id="UP000192223"/>
    </source>
</evidence>
<dbReference type="Gene3D" id="1.20.1050.10">
    <property type="match status" value="1"/>
</dbReference>
<dbReference type="Proteomes" id="UP000192223">
    <property type="component" value="Unplaced"/>
</dbReference>
<dbReference type="PANTHER" id="PTHR43969:SF9">
    <property type="entry name" value="GLUTATHIONE S TRANSFERASE D10, ISOFORM A-RELATED"/>
    <property type="match status" value="1"/>
</dbReference>
<dbReference type="FunCoup" id="A0A1W4XBK2">
    <property type="interactions" value="368"/>
</dbReference>
<feature type="domain" description="GST N-terminal" evidence="2">
    <location>
        <begin position="1"/>
        <end position="83"/>
    </location>
</feature>
<organism evidence="4 5">
    <name type="scientific">Agrilus planipennis</name>
    <name type="common">Emerald ash borer</name>
    <name type="synonym">Agrilus marcopoli</name>
    <dbReference type="NCBI Taxonomy" id="224129"/>
    <lineage>
        <taxon>Eukaryota</taxon>
        <taxon>Metazoa</taxon>
        <taxon>Ecdysozoa</taxon>
        <taxon>Arthropoda</taxon>
        <taxon>Hexapoda</taxon>
        <taxon>Insecta</taxon>
        <taxon>Pterygota</taxon>
        <taxon>Neoptera</taxon>
        <taxon>Endopterygota</taxon>
        <taxon>Coleoptera</taxon>
        <taxon>Polyphaga</taxon>
        <taxon>Elateriformia</taxon>
        <taxon>Buprestoidea</taxon>
        <taxon>Buprestidae</taxon>
        <taxon>Agrilinae</taxon>
        <taxon>Agrilus</taxon>
    </lineage>
</organism>
<dbReference type="Pfam" id="PF13417">
    <property type="entry name" value="GST_N_3"/>
    <property type="match status" value="1"/>
</dbReference>
<dbReference type="SFLD" id="SFLDG00358">
    <property type="entry name" value="Main_(cytGST)"/>
    <property type="match status" value="1"/>
</dbReference>
<dbReference type="InterPro" id="IPR010987">
    <property type="entry name" value="Glutathione-S-Trfase_C-like"/>
</dbReference>
<dbReference type="GO" id="GO:0006749">
    <property type="term" value="P:glutathione metabolic process"/>
    <property type="evidence" value="ECO:0007669"/>
    <property type="project" value="TreeGrafter"/>
</dbReference>
<dbReference type="GeneID" id="108742624"/>
<dbReference type="SUPFAM" id="SSF52833">
    <property type="entry name" value="Thioredoxin-like"/>
    <property type="match status" value="1"/>
</dbReference>
<evidence type="ECO:0000259" key="3">
    <source>
        <dbReference type="PROSITE" id="PS50405"/>
    </source>
</evidence>
<evidence type="ECO:0000256" key="1">
    <source>
        <dbReference type="ARBA" id="ARBA00011738"/>
    </source>
</evidence>
<dbReference type="Pfam" id="PF00043">
    <property type="entry name" value="GST_C"/>
    <property type="match status" value="1"/>
</dbReference>
<dbReference type="InParanoid" id="A0A1W4XBK2"/>
<dbReference type="InterPro" id="IPR040079">
    <property type="entry name" value="Glutathione_S-Trfase"/>
</dbReference>
<dbReference type="PROSITE" id="PS50405">
    <property type="entry name" value="GST_CTER"/>
    <property type="match status" value="1"/>
</dbReference>
<dbReference type="RefSeq" id="XP_018333399.1">
    <property type="nucleotide sequence ID" value="XM_018477897.2"/>
</dbReference>
<dbReference type="CDD" id="cd03045">
    <property type="entry name" value="GST_N_Delta_Epsilon"/>
    <property type="match status" value="1"/>
</dbReference>
<accession>A0A1W4XBK2</accession>
<dbReference type="FunFam" id="1.20.1050.10:FF:000007">
    <property type="entry name" value="Glutathione S-transferase 1-1"/>
    <property type="match status" value="1"/>
</dbReference>
<reference evidence="5" key="1">
    <citation type="submission" date="2025-08" db="UniProtKB">
        <authorList>
            <consortium name="RefSeq"/>
        </authorList>
    </citation>
    <scope>IDENTIFICATION</scope>
    <source>
        <tissue evidence="5">Entire body</tissue>
    </source>
</reference>
<proteinExistence type="predicted"/>
<dbReference type="InterPro" id="IPR036249">
    <property type="entry name" value="Thioredoxin-like_sf"/>
</dbReference>
<dbReference type="AlphaFoldDB" id="A0A1W4XBK2"/>
<dbReference type="InterPro" id="IPR036282">
    <property type="entry name" value="Glutathione-S-Trfase_C_sf"/>
</dbReference>
<comment type="subunit">
    <text evidence="1">Homodimer.</text>
</comment>
<feature type="domain" description="GST C-terminal" evidence="3">
    <location>
        <begin position="89"/>
        <end position="220"/>
    </location>
</feature>
<dbReference type="PANTHER" id="PTHR43969">
    <property type="entry name" value="GLUTATHIONE S TRANSFERASE D10, ISOFORM A-RELATED"/>
    <property type="match status" value="1"/>
</dbReference>
<protein>
    <submittedName>
        <fullName evidence="5">Glutathione S-transferase 1-like</fullName>
    </submittedName>
</protein>
<name>A0A1W4XBK2_AGRPL</name>
<dbReference type="STRING" id="224129.A0A1W4XBK2"/>
<dbReference type="SUPFAM" id="SSF47616">
    <property type="entry name" value="GST C-terminal domain-like"/>
    <property type="match status" value="1"/>
</dbReference>
<dbReference type="KEGG" id="apln:108742624"/>
<sequence length="220" mass="24966">MPPTLYYFEASPAVRSVLLTSKALGMNLILEPVNILKNEHLRPDYLKINPQHTVPTLVDEDGFSIWDSHAINAYLIGKYGKDDSLYPRDPKERAVVDQRLHFDSGILFAKLDPITKEIWFGESKSITENHVAAIKEAYSFLETFLSIENESYIAGNSLTIADFSLIASVTTMEMFVPICPQLYPKLTAWIQRIESLPYYNSANQNGLNVYAEEVKKRCGR</sequence>
<evidence type="ECO:0000259" key="2">
    <source>
        <dbReference type="PROSITE" id="PS50404"/>
    </source>
</evidence>
<gene>
    <name evidence="5" type="primary">LOC108742624</name>
</gene>
<dbReference type="GO" id="GO:0004364">
    <property type="term" value="F:glutathione transferase activity"/>
    <property type="evidence" value="ECO:0007669"/>
    <property type="project" value="TreeGrafter"/>
</dbReference>
<dbReference type="CDD" id="cd03177">
    <property type="entry name" value="GST_C_Delta_Epsilon"/>
    <property type="match status" value="1"/>
</dbReference>
<dbReference type="InterPro" id="IPR004045">
    <property type="entry name" value="Glutathione_S-Trfase_N"/>
</dbReference>
<keyword evidence="4" id="KW-1185">Reference proteome</keyword>
<dbReference type="PROSITE" id="PS50404">
    <property type="entry name" value="GST_NTER"/>
    <property type="match status" value="1"/>
</dbReference>
<dbReference type="FunFam" id="3.40.30.10:FF:000034">
    <property type="entry name" value="glutathione S-transferase 1"/>
    <property type="match status" value="1"/>
</dbReference>
<dbReference type="SFLD" id="SFLDG01153">
    <property type="entry name" value="Main.4:_Theta-like"/>
    <property type="match status" value="1"/>
</dbReference>